<dbReference type="GO" id="GO:0015934">
    <property type="term" value="C:large ribosomal subunit"/>
    <property type="evidence" value="ECO:0007669"/>
    <property type="project" value="InterPro"/>
</dbReference>
<evidence type="ECO:0000256" key="2">
    <source>
        <dbReference type="ARBA" id="ARBA00022980"/>
    </source>
</evidence>
<feature type="region of interest" description="Disordered" evidence="6">
    <location>
        <begin position="1"/>
        <end position="21"/>
    </location>
</feature>
<organism evidence="7 8">
    <name type="scientific">Nocardia flavorosea</name>
    <dbReference type="NCBI Taxonomy" id="53429"/>
    <lineage>
        <taxon>Bacteria</taxon>
        <taxon>Bacillati</taxon>
        <taxon>Actinomycetota</taxon>
        <taxon>Actinomycetes</taxon>
        <taxon>Mycobacteriales</taxon>
        <taxon>Nocardiaceae</taxon>
        <taxon>Nocardia</taxon>
    </lineage>
</organism>
<comment type="caution">
    <text evidence="7">The sequence shown here is derived from an EMBL/GenBank/DDBJ whole genome shotgun (WGS) entry which is preliminary data.</text>
</comment>
<dbReference type="HAMAP" id="MF_00340">
    <property type="entry name" value="Ribosomal_bL32"/>
    <property type="match status" value="1"/>
</dbReference>
<dbReference type="SUPFAM" id="SSF57829">
    <property type="entry name" value="Zn-binding ribosomal proteins"/>
    <property type="match status" value="1"/>
</dbReference>
<evidence type="ECO:0000313" key="7">
    <source>
        <dbReference type="EMBL" id="NKY55762.1"/>
    </source>
</evidence>
<dbReference type="GO" id="GO:0003735">
    <property type="term" value="F:structural constituent of ribosome"/>
    <property type="evidence" value="ECO:0007669"/>
    <property type="project" value="InterPro"/>
</dbReference>
<sequence length="60" mass="6830">MAVPKRRMSRSNTRSRRANWKATAPDLVSVTVGGVVYRVPRRLVAAVRRGVVGPDEWKRR</sequence>
<proteinExistence type="inferred from homology"/>
<dbReference type="InterPro" id="IPR002677">
    <property type="entry name" value="Ribosomal_bL32"/>
</dbReference>
<evidence type="ECO:0000256" key="6">
    <source>
        <dbReference type="SAM" id="MobiDB-lite"/>
    </source>
</evidence>
<dbReference type="GO" id="GO:0006412">
    <property type="term" value="P:translation"/>
    <property type="evidence" value="ECO:0007669"/>
    <property type="project" value="UniProtKB-UniRule"/>
</dbReference>
<evidence type="ECO:0000256" key="5">
    <source>
        <dbReference type="HAMAP-Rule" id="MF_00340"/>
    </source>
</evidence>
<dbReference type="InterPro" id="IPR011332">
    <property type="entry name" value="Ribosomal_zn-bd"/>
</dbReference>
<evidence type="ECO:0000256" key="1">
    <source>
        <dbReference type="ARBA" id="ARBA00008560"/>
    </source>
</evidence>
<evidence type="ECO:0000313" key="8">
    <source>
        <dbReference type="Proteomes" id="UP000570678"/>
    </source>
</evidence>
<keyword evidence="8" id="KW-1185">Reference proteome</keyword>
<dbReference type="Pfam" id="PF01783">
    <property type="entry name" value="Ribosomal_L32p"/>
    <property type="match status" value="1"/>
</dbReference>
<gene>
    <name evidence="5 7" type="primary">rpmF</name>
    <name evidence="7" type="ORF">HGA15_06240</name>
</gene>
<keyword evidence="2 5" id="KW-0689">Ribosomal protein</keyword>
<protein>
    <recommendedName>
        <fullName evidence="4 5">Large ribosomal subunit protein bL32</fullName>
    </recommendedName>
</protein>
<dbReference type="Proteomes" id="UP000570678">
    <property type="component" value="Unassembled WGS sequence"/>
</dbReference>
<keyword evidence="3 5" id="KW-0687">Ribonucleoprotein</keyword>
<dbReference type="NCBIfam" id="TIGR01031">
    <property type="entry name" value="rpmF_bact"/>
    <property type="match status" value="1"/>
</dbReference>
<reference evidence="7 8" key="1">
    <citation type="submission" date="2020-04" db="EMBL/GenBank/DDBJ databases">
        <title>MicrobeNet Type strains.</title>
        <authorList>
            <person name="Nicholson A.C."/>
        </authorList>
    </citation>
    <scope>NUCLEOTIDE SEQUENCE [LARGE SCALE GENOMIC DNA]</scope>
    <source>
        <strain evidence="7 8">JCM 3332</strain>
    </source>
</reference>
<dbReference type="AlphaFoldDB" id="A0A846YDE4"/>
<feature type="compositionally biased region" description="Basic residues" evidence="6">
    <location>
        <begin position="1"/>
        <end position="19"/>
    </location>
</feature>
<dbReference type="RefSeq" id="WP_062973661.1">
    <property type="nucleotide sequence ID" value="NZ_JAAXOT010000002.1"/>
</dbReference>
<accession>A0A846YDE4</accession>
<evidence type="ECO:0000256" key="4">
    <source>
        <dbReference type="ARBA" id="ARBA00035178"/>
    </source>
</evidence>
<dbReference type="EMBL" id="JAAXOT010000002">
    <property type="protein sequence ID" value="NKY55762.1"/>
    <property type="molecule type" value="Genomic_DNA"/>
</dbReference>
<evidence type="ECO:0000256" key="3">
    <source>
        <dbReference type="ARBA" id="ARBA00023274"/>
    </source>
</evidence>
<comment type="similarity">
    <text evidence="1 5">Belongs to the bacterial ribosomal protein bL32 family.</text>
</comment>
<name>A0A846YDE4_9NOCA</name>